<accession>B8A262</accession>
<evidence type="ECO:0000256" key="1">
    <source>
        <dbReference type="SAM" id="MobiDB-lite"/>
    </source>
</evidence>
<proteinExistence type="evidence at transcript level"/>
<name>B8A262_MAIZE</name>
<reference evidence="2" key="2">
    <citation type="submission" date="2012-06" db="EMBL/GenBank/DDBJ databases">
        <authorList>
            <person name="Yu Y."/>
            <person name="Currie J."/>
            <person name="Lomeli R."/>
            <person name="Angelova A."/>
            <person name="Collura K."/>
            <person name="Wissotski M."/>
            <person name="Campos D."/>
            <person name="Kudrna D."/>
            <person name="Golser W."/>
            <person name="Ashely E."/>
            <person name="Descour A."/>
            <person name="Fernandes J."/>
            <person name="Soderlund C."/>
            <person name="Walbot V."/>
        </authorList>
    </citation>
    <scope>NUCLEOTIDE SEQUENCE</scope>
    <source>
        <strain evidence="2">B73</strain>
    </source>
</reference>
<reference evidence="2" key="1">
    <citation type="journal article" date="2009" name="PLoS Genet.">
        <title>Sequencing, mapping, and analysis of 27,455 maize full-length cDNAs.</title>
        <authorList>
            <person name="Soderlund C."/>
            <person name="Descour A."/>
            <person name="Kudrna D."/>
            <person name="Bomhoff M."/>
            <person name="Boyd L."/>
            <person name="Currie J."/>
            <person name="Angelova A."/>
            <person name="Collura K."/>
            <person name="Wissotski M."/>
            <person name="Ashley E."/>
            <person name="Morrow D."/>
            <person name="Fernandes J."/>
            <person name="Walbot V."/>
            <person name="Yu Y."/>
        </authorList>
    </citation>
    <scope>NUCLEOTIDE SEQUENCE</scope>
    <source>
        <strain evidence="2">B73</strain>
    </source>
</reference>
<evidence type="ECO:0000313" key="2">
    <source>
        <dbReference type="EMBL" id="ACL54261.1"/>
    </source>
</evidence>
<protein>
    <submittedName>
        <fullName evidence="2">Uncharacterized protein</fullName>
    </submittedName>
</protein>
<feature type="compositionally biased region" description="Basic and acidic residues" evidence="1">
    <location>
        <begin position="145"/>
        <end position="163"/>
    </location>
</feature>
<feature type="region of interest" description="Disordered" evidence="1">
    <location>
        <begin position="64"/>
        <end position="85"/>
    </location>
</feature>
<sequence length="453" mass="47690">MQPACIAGRSRRDGERRAVEGEDDILFRVRAPFLLRAGRRRLAVAGTAAATAGVVHVRLGLVRRGPHPERGDGAPAQRAGDGAGDPGHVVGLDHRAQVQRALGAQLVPAHFGCDVTGSFQADRAGVGAAAVQLRRVEKQAAVPCEGERAGERRREVGGGREPGDAQVRLGGQDVLQPLAAPRPGHVQRDPPVAVGGGPVGPARHEDLAAPDLAARGGVVQRRAPGADGRHGGRRAGQRRRGDVGALVHQQVHAVRVPVQRRQVQRRHAAAGRPVHELVPAGAGAGQQQAHARGVASRCRQVQRRLAAQAVHLGHVASENQQRLNHLPVAEPARLHQRRLAGKVPSIHLCSVLQQQRGDLVVAFGGGEVERRVEAAADGGAAREPRVFLQQAAHLRRVAVPRAGRQPLAEPRAPQGVAHAFPPSRLPARARPAAAPADPPTLSRLPAAGQLASW</sequence>
<feature type="region of interest" description="Disordered" evidence="1">
    <location>
        <begin position="402"/>
        <end position="453"/>
    </location>
</feature>
<dbReference type="EMBL" id="BT055654">
    <property type="protein sequence ID" value="ACL54261.1"/>
    <property type="molecule type" value="mRNA"/>
</dbReference>
<organism evidence="2">
    <name type="scientific">Zea mays</name>
    <name type="common">Maize</name>
    <dbReference type="NCBI Taxonomy" id="4577"/>
    <lineage>
        <taxon>Eukaryota</taxon>
        <taxon>Viridiplantae</taxon>
        <taxon>Streptophyta</taxon>
        <taxon>Embryophyta</taxon>
        <taxon>Tracheophyta</taxon>
        <taxon>Spermatophyta</taxon>
        <taxon>Magnoliopsida</taxon>
        <taxon>Liliopsida</taxon>
        <taxon>Poales</taxon>
        <taxon>Poaceae</taxon>
        <taxon>PACMAD clade</taxon>
        <taxon>Panicoideae</taxon>
        <taxon>Andropogonodae</taxon>
        <taxon>Andropogoneae</taxon>
        <taxon>Tripsacinae</taxon>
        <taxon>Zea</taxon>
    </lineage>
</organism>
<feature type="region of interest" description="Disordered" evidence="1">
    <location>
        <begin position="222"/>
        <end position="241"/>
    </location>
</feature>
<feature type="compositionally biased region" description="Low complexity" evidence="1">
    <location>
        <begin position="419"/>
        <end position="435"/>
    </location>
</feature>
<feature type="region of interest" description="Disordered" evidence="1">
    <location>
        <begin position="144"/>
        <end position="167"/>
    </location>
</feature>
<dbReference type="AlphaFoldDB" id="B8A262"/>